<dbReference type="Gene3D" id="3.40.30.10">
    <property type="entry name" value="Glutaredoxin"/>
    <property type="match status" value="1"/>
</dbReference>
<evidence type="ECO:0000256" key="2">
    <source>
        <dbReference type="ARBA" id="ARBA00022748"/>
    </source>
</evidence>
<dbReference type="CDD" id="cd02966">
    <property type="entry name" value="TlpA_like_family"/>
    <property type="match status" value="1"/>
</dbReference>
<dbReference type="GO" id="GO:0017004">
    <property type="term" value="P:cytochrome complex assembly"/>
    <property type="evidence" value="ECO:0007669"/>
    <property type="project" value="UniProtKB-KW"/>
</dbReference>
<dbReference type="InterPro" id="IPR013766">
    <property type="entry name" value="Thioredoxin_domain"/>
</dbReference>
<dbReference type="Pfam" id="PF00578">
    <property type="entry name" value="AhpC-TSA"/>
    <property type="match status" value="1"/>
</dbReference>
<reference evidence="7 8" key="1">
    <citation type="submission" date="2018-01" db="EMBL/GenBank/DDBJ databases">
        <title>Complete genome sequence of Flavivirga eckloniae ECD14 isolated from seaweed Ecklonia cava.</title>
        <authorList>
            <person name="Lee J.H."/>
            <person name="Baik K.S."/>
            <person name="Seong C.N."/>
        </authorList>
    </citation>
    <scope>NUCLEOTIDE SEQUENCE [LARGE SCALE GENOMIC DNA]</scope>
    <source>
        <strain evidence="7 8">ECD14</strain>
    </source>
</reference>
<dbReference type="InterPro" id="IPR050553">
    <property type="entry name" value="Thioredoxin_ResA/DsbE_sf"/>
</dbReference>
<gene>
    <name evidence="7" type="ORF">C1H87_18080</name>
</gene>
<dbReference type="InterPro" id="IPR025380">
    <property type="entry name" value="DUF4369"/>
</dbReference>
<protein>
    <recommendedName>
        <fullName evidence="6">Thioredoxin domain-containing protein</fullName>
    </recommendedName>
</protein>
<dbReference type="EMBL" id="CP025791">
    <property type="protein sequence ID" value="AUP80516.1"/>
    <property type="molecule type" value="Genomic_DNA"/>
</dbReference>
<evidence type="ECO:0000256" key="3">
    <source>
        <dbReference type="ARBA" id="ARBA00023157"/>
    </source>
</evidence>
<dbReference type="OrthoDB" id="1069091at2"/>
<sequence>MKKICALLLVFIAFTACKQPNPNTFVINGKIEGVKEGTLVELKLKDPEFFLGKQEKVIDTATIKGGKFQFTGGMDTPRLHTITILEPEKDRLEKKIIPIFLENSTIEIFTDIDKIPTLDNIFNYNYDFDVVKITGSDSHKNYKDYLKKLQVIMQSENLLWEESTKNFKEKRKLSISEGIELATRFEKSNTLKQDFLLDFIKNNINNIVGQYVAYITIINQEVGFSKDQFNELIASIPDNINDFPGTIALRENAISAAHVAPGAQYVDLSFNDKDGNPLKLSDYVAKGKYVLVEFWASWCGPCRLDIPHLKDVYELYNKEGFEIISVSMDEDHEAWLQAIEEEQMPWLQVSDGKGFDGAISEVYKIFGIPACFLIDPNGKIITDNMRGSYMDKRLIEMYGNKFGDKY</sequence>
<feature type="signal peptide" evidence="5">
    <location>
        <begin position="1"/>
        <end position="18"/>
    </location>
</feature>
<accession>A0A2K9PTY0</accession>
<dbReference type="InterPro" id="IPR036249">
    <property type="entry name" value="Thioredoxin-like_sf"/>
</dbReference>
<dbReference type="GO" id="GO:0016209">
    <property type="term" value="F:antioxidant activity"/>
    <property type="evidence" value="ECO:0007669"/>
    <property type="project" value="InterPro"/>
</dbReference>
<evidence type="ECO:0000313" key="7">
    <source>
        <dbReference type="EMBL" id="AUP80516.1"/>
    </source>
</evidence>
<keyword evidence="5" id="KW-0732">Signal</keyword>
<keyword evidence="4" id="KW-0676">Redox-active center</keyword>
<dbReference type="Proteomes" id="UP000235826">
    <property type="component" value="Chromosome"/>
</dbReference>
<dbReference type="Pfam" id="PF14289">
    <property type="entry name" value="DUF4369"/>
    <property type="match status" value="1"/>
</dbReference>
<feature type="domain" description="Thioredoxin" evidence="6">
    <location>
        <begin position="259"/>
        <end position="404"/>
    </location>
</feature>
<dbReference type="AlphaFoldDB" id="A0A2K9PTY0"/>
<evidence type="ECO:0000259" key="6">
    <source>
        <dbReference type="PROSITE" id="PS51352"/>
    </source>
</evidence>
<keyword evidence="2" id="KW-0201">Cytochrome c-type biogenesis</keyword>
<comment type="subcellular location">
    <subcellularLocation>
        <location evidence="1">Cell envelope</location>
    </subcellularLocation>
</comment>
<dbReference type="PROSITE" id="PS51352">
    <property type="entry name" value="THIOREDOXIN_2"/>
    <property type="match status" value="1"/>
</dbReference>
<dbReference type="KEGG" id="fek:C1H87_18080"/>
<evidence type="ECO:0000313" key="8">
    <source>
        <dbReference type="Proteomes" id="UP000235826"/>
    </source>
</evidence>
<dbReference type="InterPro" id="IPR017937">
    <property type="entry name" value="Thioredoxin_CS"/>
</dbReference>
<evidence type="ECO:0000256" key="1">
    <source>
        <dbReference type="ARBA" id="ARBA00004196"/>
    </source>
</evidence>
<dbReference type="GO" id="GO:0030313">
    <property type="term" value="C:cell envelope"/>
    <property type="evidence" value="ECO:0007669"/>
    <property type="project" value="UniProtKB-SubCell"/>
</dbReference>
<feature type="chain" id="PRO_5014778700" description="Thioredoxin domain-containing protein" evidence="5">
    <location>
        <begin position="19"/>
        <end position="406"/>
    </location>
</feature>
<dbReference type="GO" id="GO:0016491">
    <property type="term" value="F:oxidoreductase activity"/>
    <property type="evidence" value="ECO:0007669"/>
    <property type="project" value="InterPro"/>
</dbReference>
<dbReference type="PROSITE" id="PS00194">
    <property type="entry name" value="THIOREDOXIN_1"/>
    <property type="match status" value="1"/>
</dbReference>
<dbReference type="PANTHER" id="PTHR42852">
    <property type="entry name" value="THIOL:DISULFIDE INTERCHANGE PROTEIN DSBE"/>
    <property type="match status" value="1"/>
</dbReference>
<dbReference type="PANTHER" id="PTHR42852:SF6">
    <property type="entry name" value="THIOL:DISULFIDE INTERCHANGE PROTEIN DSBE"/>
    <property type="match status" value="1"/>
</dbReference>
<proteinExistence type="predicted"/>
<evidence type="ECO:0000256" key="5">
    <source>
        <dbReference type="SAM" id="SignalP"/>
    </source>
</evidence>
<evidence type="ECO:0000256" key="4">
    <source>
        <dbReference type="ARBA" id="ARBA00023284"/>
    </source>
</evidence>
<dbReference type="PROSITE" id="PS51257">
    <property type="entry name" value="PROKAR_LIPOPROTEIN"/>
    <property type="match status" value="1"/>
</dbReference>
<dbReference type="RefSeq" id="WP_102757162.1">
    <property type="nucleotide sequence ID" value="NZ_CP025791.1"/>
</dbReference>
<dbReference type="InterPro" id="IPR000866">
    <property type="entry name" value="AhpC/TSA"/>
</dbReference>
<organism evidence="7 8">
    <name type="scientific">Flavivirga eckloniae</name>
    <dbReference type="NCBI Taxonomy" id="1803846"/>
    <lineage>
        <taxon>Bacteria</taxon>
        <taxon>Pseudomonadati</taxon>
        <taxon>Bacteroidota</taxon>
        <taxon>Flavobacteriia</taxon>
        <taxon>Flavobacteriales</taxon>
        <taxon>Flavobacteriaceae</taxon>
        <taxon>Flavivirga</taxon>
    </lineage>
</organism>
<name>A0A2K9PTY0_9FLAO</name>
<dbReference type="SUPFAM" id="SSF52833">
    <property type="entry name" value="Thioredoxin-like"/>
    <property type="match status" value="1"/>
</dbReference>
<keyword evidence="8" id="KW-1185">Reference proteome</keyword>
<keyword evidence="3" id="KW-1015">Disulfide bond</keyword>